<reference evidence="1 2" key="1">
    <citation type="journal article" date="2018" name="PLoS Genet.">
        <title>Population sequencing reveals clonal diversity and ancestral inbreeding in the grapevine cultivar Chardonnay.</title>
        <authorList>
            <person name="Roach M.J."/>
            <person name="Johnson D.L."/>
            <person name="Bohlmann J."/>
            <person name="van Vuuren H.J."/>
            <person name="Jones S.J."/>
            <person name="Pretorius I.S."/>
            <person name="Schmidt S.A."/>
            <person name="Borneman A.R."/>
        </authorList>
    </citation>
    <scope>NUCLEOTIDE SEQUENCE [LARGE SCALE GENOMIC DNA]</scope>
    <source>
        <strain evidence="2">cv. Chardonnay</strain>
        <tissue evidence="1">Leaf</tissue>
    </source>
</reference>
<evidence type="ECO:0000313" key="2">
    <source>
        <dbReference type="Proteomes" id="UP000288805"/>
    </source>
</evidence>
<dbReference type="Proteomes" id="UP000288805">
    <property type="component" value="Unassembled WGS sequence"/>
</dbReference>
<protein>
    <submittedName>
        <fullName evidence="1">Uncharacterized protein</fullName>
    </submittedName>
</protein>
<proteinExistence type="predicted"/>
<dbReference type="EMBL" id="QGNW01001501">
    <property type="protein sequence ID" value="RVW38748.1"/>
    <property type="molecule type" value="Genomic_DNA"/>
</dbReference>
<accession>A0A438DU03</accession>
<name>A0A438DU03_VITVI</name>
<gene>
    <name evidence="1" type="ORF">CK203_113561</name>
</gene>
<evidence type="ECO:0000313" key="1">
    <source>
        <dbReference type="EMBL" id="RVW38748.1"/>
    </source>
</evidence>
<sequence>MVINDNSIQPLVPILTKSLAKEDRDCSGKDFTEDKVVAAFKELKCFILNVAPDERVKQNSLRILGLSAWWGKCRSLLQTKTTDSQLKSSITEVVRKVDIEKVHNHVNWKPINSLNSTKGLCQGIQSHFHVHCSDQSSQQIDREDCDIYYFSSGSIHADGLKSELIPVDHLENLYSWAERLEPSVGKLPTYHGLPPLASVQAKLGPDPNLKRSEQRLATWKFSTSLKEVKLL</sequence>
<comment type="caution">
    <text evidence="1">The sequence shown here is derived from an EMBL/GenBank/DDBJ whole genome shotgun (WGS) entry which is preliminary data.</text>
</comment>
<organism evidence="1 2">
    <name type="scientific">Vitis vinifera</name>
    <name type="common">Grape</name>
    <dbReference type="NCBI Taxonomy" id="29760"/>
    <lineage>
        <taxon>Eukaryota</taxon>
        <taxon>Viridiplantae</taxon>
        <taxon>Streptophyta</taxon>
        <taxon>Embryophyta</taxon>
        <taxon>Tracheophyta</taxon>
        <taxon>Spermatophyta</taxon>
        <taxon>Magnoliopsida</taxon>
        <taxon>eudicotyledons</taxon>
        <taxon>Gunneridae</taxon>
        <taxon>Pentapetalae</taxon>
        <taxon>rosids</taxon>
        <taxon>Vitales</taxon>
        <taxon>Vitaceae</taxon>
        <taxon>Viteae</taxon>
        <taxon>Vitis</taxon>
    </lineage>
</organism>
<dbReference type="AlphaFoldDB" id="A0A438DU03"/>